<dbReference type="InterPro" id="IPR006119">
    <property type="entry name" value="Resolv_N"/>
</dbReference>
<dbReference type="SUPFAM" id="SSF53041">
    <property type="entry name" value="Resolvase-like"/>
    <property type="match status" value="1"/>
</dbReference>
<gene>
    <name evidence="3" type="ORF">I4641_09485</name>
</gene>
<evidence type="ECO:0000256" key="1">
    <source>
        <dbReference type="ARBA" id="ARBA00009913"/>
    </source>
</evidence>
<protein>
    <submittedName>
        <fullName evidence="3">Recombinase family protein</fullName>
    </submittedName>
</protein>
<dbReference type="CDD" id="cd00338">
    <property type="entry name" value="Ser_Recombinase"/>
    <property type="match status" value="1"/>
</dbReference>
<dbReference type="Proteomes" id="UP000729733">
    <property type="component" value="Unassembled WGS sequence"/>
</dbReference>
<proteinExistence type="inferred from homology"/>
<dbReference type="SMART" id="SM00857">
    <property type="entry name" value="Resolvase"/>
    <property type="match status" value="1"/>
</dbReference>
<evidence type="ECO:0000259" key="2">
    <source>
        <dbReference type="PROSITE" id="PS51736"/>
    </source>
</evidence>
<dbReference type="PANTHER" id="PTHR30461:SF26">
    <property type="entry name" value="RESOLVASE HOMOLOG YNEB"/>
    <property type="match status" value="1"/>
</dbReference>
<name>A0A964FH70_9CYAN</name>
<dbReference type="Pfam" id="PF00239">
    <property type="entry name" value="Resolvase"/>
    <property type="match status" value="1"/>
</dbReference>
<sequence length="476" mass="55539">MTFSLDSACFYYRVSTSNQSERASTLSHYQSRARKIGFKDEQIFYDIGSGTTAERSSYKKVKEMAIKGQINAIFLPNDLSRLTRNLVEFQVIKALLLETGVKLYNLSFDEYKFESPEEGLQGNLQISFYQYEAERNKRRAIDGAKYIRENHIPQRAIFPYEKDGNKLVPNHDFYMDTKTSFWQIANDIVDTYIVTHSHRGTIHQMLEKYGTTDTKVRHLKYPTEASGIRRFLRRQEIRGNLHYKVTDEIIYGTHDPLVFGSRLITLDKLLNRPVKGWNPNKKRRNLWKNIMFCGECKSEMRVQSNCGKYRYVLCSNANPKAAKVITRRKLRQEICRCSQVGYSGLTPDDLEFQTIEALTRRARVIANKVYDDPVIVTPKEVPDLQRQIETLKNTAMTVPGLEGVIREKEQELQKLLYLDNTKDILETQAQREKLAEFGQTMEFWQRASFDQKLRLFAEFISRIDIRDGVPTFTFKV</sequence>
<dbReference type="GO" id="GO:0003677">
    <property type="term" value="F:DNA binding"/>
    <property type="evidence" value="ECO:0007669"/>
    <property type="project" value="InterPro"/>
</dbReference>
<dbReference type="PROSITE" id="PS51736">
    <property type="entry name" value="RECOMBINASES_3"/>
    <property type="match status" value="1"/>
</dbReference>
<evidence type="ECO:0000313" key="4">
    <source>
        <dbReference type="Proteomes" id="UP000729733"/>
    </source>
</evidence>
<reference evidence="3" key="1">
    <citation type="journal article" date="2021" name="Antonie Van Leeuwenhoek">
        <title>Draft genome and description of Waterburya agarophytonicola gen. nov. sp. nov. (Pleurocapsales, Cyanobacteria): a seaweed symbiont.</title>
        <authorList>
            <person name="Bonthond G."/>
            <person name="Shalygin S."/>
            <person name="Bayer T."/>
            <person name="Weinberger F."/>
        </authorList>
    </citation>
    <scope>NUCLEOTIDE SEQUENCE</scope>
    <source>
        <strain evidence="3">KI4</strain>
    </source>
</reference>
<evidence type="ECO:0000313" key="3">
    <source>
        <dbReference type="EMBL" id="MCC0177208.1"/>
    </source>
</evidence>
<dbReference type="EMBL" id="JADWDC010000018">
    <property type="protein sequence ID" value="MCC0177208.1"/>
    <property type="molecule type" value="Genomic_DNA"/>
</dbReference>
<organism evidence="3 4">
    <name type="scientific">Waterburya agarophytonicola KI4</name>
    <dbReference type="NCBI Taxonomy" id="2874699"/>
    <lineage>
        <taxon>Bacteria</taxon>
        <taxon>Bacillati</taxon>
        <taxon>Cyanobacteriota</taxon>
        <taxon>Cyanophyceae</taxon>
        <taxon>Pleurocapsales</taxon>
        <taxon>Hyellaceae</taxon>
        <taxon>Waterburya</taxon>
        <taxon>Waterburya agarophytonicola</taxon>
    </lineage>
</organism>
<comment type="caution">
    <text evidence="3">The sequence shown here is derived from an EMBL/GenBank/DDBJ whole genome shotgun (WGS) entry which is preliminary data.</text>
</comment>
<dbReference type="InterPro" id="IPR050639">
    <property type="entry name" value="SSR_resolvase"/>
</dbReference>
<dbReference type="GO" id="GO:0000150">
    <property type="term" value="F:DNA strand exchange activity"/>
    <property type="evidence" value="ECO:0007669"/>
    <property type="project" value="InterPro"/>
</dbReference>
<dbReference type="InterPro" id="IPR036162">
    <property type="entry name" value="Resolvase-like_N_sf"/>
</dbReference>
<dbReference type="Gene3D" id="3.40.50.1390">
    <property type="entry name" value="Resolvase, N-terminal catalytic domain"/>
    <property type="match status" value="1"/>
</dbReference>
<accession>A0A964FH70</accession>
<dbReference type="PANTHER" id="PTHR30461">
    <property type="entry name" value="DNA-INVERTASE FROM LAMBDOID PROPHAGE"/>
    <property type="match status" value="1"/>
</dbReference>
<keyword evidence="4" id="KW-1185">Reference proteome</keyword>
<comment type="similarity">
    <text evidence="1">Belongs to the site-specific recombinase resolvase family.</text>
</comment>
<dbReference type="AlphaFoldDB" id="A0A964FH70"/>
<dbReference type="RefSeq" id="WP_229640251.1">
    <property type="nucleotide sequence ID" value="NZ_JADWDC010000018.1"/>
</dbReference>
<feature type="domain" description="Resolvase/invertase-type recombinase catalytic" evidence="2">
    <location>
        <begin position="7"/>
        <end position="151"/>
    </location>
</feature>